<proteinExistence type="predicted"/>
<evidence type="ECO:0000313" key="1">
    <source>
        <dbReference type="EMBL" id="MFC2974302.1"/>
    </source>
</evidence>
<comment type="caution">
    <text evidence="1">The sequence shown here is derived from an EMBL/GenBank/DDBJ whole genome shotgun (WGS) entry which is preliminary data.</text>
</comment>
<dbReference type="Proteomes" id="UP001595457">
    <property type="component" value="Unassembled WGS sequence"/>
</dbReference>
<reference evidence="2" key="1">
    <citation type="journal article" date="2019" name="Int. J. Syst. Evol. Microbiol.">
        <title>The Global Catalogue of Microorganisms (GCM) 10K type strain sequencing project: providing services to taxonomists for standard genome sequencing and annotation.</title>
        <authorList>
            <consortium name="The Broad Institute Genomics Platform"/>
            <consortium name="The Broad Institute Genome Sequencing Center for Infectious Disease"/>
            <person name="Wu L."/>
            <person name="Ma J."/>
        </authorList>
    </citation>
    <scope>NUCLEOTIDE SEQUENCE [LARGE SCALE GENOMIC DNA]</scope>
    <source>
        <strain evidence="2">KCTC 62195</strain>
    </source>
</reference>
<dbReference type="EMBL" id="JBHRSJ010000035">
    <property type="protein sequence ID" value="MFC2974302.1"/>
    <property type="molecule type" value="Genomic_DNA"/>
</dbReference>
<gene>
    <name evidence="1" type="ORF">ACFOJE_19090</name>
</gene>
<dbReference type="RefSeq" id="WP_377816408.1">
    <property type="nucleotide sequence ID" value="NZ_JBHRSJ010000035.1"/>
</dbReference>
<protein>
    <submittedName>
        <fullName evidence="1">Uncharacterized protein</fullName>
    </submittedName>
</protein>
<sequence length="115" mass="12923">MRSMAFHGPRIARGAFSRSQKRGEEDLAYSLFRNSLLFLLIFLDESPSCDFQGPTFLASLRLSVDTGEILASMGRRTTYPHTRPKIVPAPTTENKSLQINWLNHKNQVRGDTPSG</sequence>
<organism evidence="1 2">
    <name type="scientific">Azotobacter bryophylli</name>
    <dbReference type="NCBI Taxonomy" id="1986537"/>
    <lineage>
        <taxon>Bacteria</taxon>
        <taxon>Pseudomonadati</taxon>
        <taxon>Pseudomonadota</taxon>
        <taxon>Gammaproteobacteria</taxon>
        <taxon>Pseudomonadales</taxon>
        <taxon>Pseudomonadaceae</taxon>
        <taxon>Azotobacter</taxon>
    </lineage>
</organism>
<name>A0ABV7B0I9_9GAMM</name>
<accession>A0ABV7B0I9</accession>
<keyword evidence="2" id="KW-1185">Reference proteome</keyword>
<evidence type="ECO:0000313" key="2">
    <source>
        <dbReference type="Proteomes" id="UP001595457"/>
    </source>
</evidence>